<proteinExistence type="predicted"/>
<protein>
    <submittedName>
        <fullName evidence="1">Uncharacterized protein</fullName>
    </submittedName>
</protein>
<sequence length="125" mass="14343">MWDRCTKILTSNTDTMGMHHTTALKMQNWQERTSVAGAKEWAWIQIKEAMAAHKFPEACRTLWADSSVTVFINARRSVKITVRGEVFIEQRLNSFEFKSEKQKPPHFEEALALFTSLLPIAKTAS</sequence>
<dbReference type="Proteomes" id="UP000001034">
    <property type="component" value="Segment"/>
</dbReference>
<accession>B2ZXY3</accession>
<dbReference type="RefSeq" id="YP_001949989.1">
    <property type="nucleotide sequence ID" value="NC_010811.2"/>
</dbReference>
<keyword evidence="2" id="KW-1185">Reference proteome</keyword>
<dbReference type="GeneID" id="6369799"/>
<reference evidence="1 2" key="1">
    <citation type="journal article" date="2010" name="Virology">
        <title>A jumbo phage infecting the phytopathogen Ralstonia solanacearum defines a new lineage of the Myoviridae family.</title>
        <authorList>
            <person name="Yamada T."/>
            <person name="Satoh S."/>
            <person name="Ishikawa H."/>
            <person name="Fujiwara A."/>
            <person name="Kawasaki T."/>
            <person name="Fujie M."/>
            <person name="Ogata H."/>
        </authorList>
    </citation>
    <scope>NUCLEOTIDE SEQUENCE [LARGE SCALE GENOMIC DNA]</scope>
</reference>
<dbReference type="KEGG" id="vg:6369799"/>
<dbReference type="EMBL" id="AB366653">
    <property type="protein sequence ID" value="BAG41559.1"/>
    <property type="molecule type" value="Genomic_DNA"/>
</dbReference>
<evidence type="ECO:0000313" key="1">
    <source>
        <dbReference type="EMBL" id="BAG41559.1"/>
    </source>
</evidence>
<organism evidence="1 2">
    <name type="scientific">Ralstonia phage phiRSL1</name>
    <dbReference type="NCBI Taxonomy" id="1980924"/>
    <lineage>
        <taxon>Viruses</taxon>
        <taxon>Duplodnaviria</taxon>
        <taxon>Heunggongvirae</taxon>
        <taxon>Uroviricota</taxon>
        <taxon>Caudoviricetes</taxon>
        <taxon>Mieseafarmvirus</taxon>
        <taxon>Mieseafarmvirus RSL1</taxon>
    </lineage>
</organism>
<name>B2ZXY3_9CAUD</name>
<evidence type="ECO:0000313" key="2">
    <source>
        <dbReference type="Proteomes" id="UP000001034"/>
    </source>
</evidence>